<proteinExistence type="predicted"/>
<dbReference type="SMART" id="SM01008">
    <property type="entry name" value="Ald_Xan_dh_C"/>
    <property type="match status" value="1"/>
</dbReference>
<name>A0AAP2CKF1_9RHOB</name>
<keyword evidence="1" id="KW-0500">Molybdenum</keyword>
<reference evidence="4 5" key="1">
    <citation type="journal article" date="2021" name="Arch. Microbiol.">
        <title>Harenicola maris gen. nov., sp. nov. isolated from the Sea of Japan shallow sediments.</title>
        <authorList>
            <person name="Romanenko L.A."/>
            <person name="Kurilenko V.V."/>
            <person name="Chernysheva N.Y."/>
            <person name="Tekutyeva L.A."/>
            <person name="Velansky P.V."/>
            <person name="Svetashev V.I."/>
            <person name="Isaeva M.P."/>
        </authorList>
    </citation>
    <scope>NUCLEOTIDE SEQUENCE [LARGE SCALE GENOMIC DNA]</scope>
    <source>
        <strain evidence="4 5">KMM 3653</strain>
    </source>
</reference>
<evidence type="ECO:0000256" key="2">
    <source>
        <dbReference type="ARBA" id="ARBA00023002"/>
    </source>
</evidence>
<dbReference type="InterPro" id="IPR000674">
    <property type="entry name" value="Ald_Oxase/Xan_DH_a/b"/>
</dbReference>
<protein>
    <submittedName>
        <fullName evidence="4">Xanthine dehydrogenase family protein molybdopterin-binding subunit</fullName>
    </submittedName>
</protein>
<dbReference type="GO" id="GO:0005506">
    <property type="term" value="F:iron ion binding"/>
    <property type="evidence" value="ECO:0007669"/>
    <property type="project" value="InterPro"/>
</dbReference>
<dbReference type="GO" id="GO:0016491">
    <property type="term" value="F:oxidoreductase activity"/>
    <property type="evidence" value="ECO:0007669"/>
    <property type="project" value="UniProtKB-KW"/>
</dbReference>
<feature type="domain" description="Aldehyde oxidase/xanthine dehydrogenase a/b hammerhead" evidence="3">
    <location>
        <begin position="20"/>
        <end position="140"/>
    </location>
</feature>
<dbReference type="PANTHER" id="PTHR11908:SF132">
    <property type="entry name" value="ALDEHYDE OXIDASE 1-RELATED"/>
    <property type="match status" value="1"/>
</dbReference>
<comment type="caution">
    <text evidence="4">The sequence shown here is derived from an EMBL/GenBank/DDBJ whole genome shotgun (WGS) entry which is preliminary data.</text>
</comment>
<dbReference type="InterPro" id="IPR016208">
    <property type="entry name" value="Ald_Oxase/xanthine_DH-like"/>
</dbReference>
<dbReference type="InterPro" id="IPR037165">
    <property type="entry name" value="AldOxase/xan_DH_Mopterin-bd_sf"/>
</dbReference>
<dbReference type="InterPro" id="IPR008274">
    <property type="entry name" value="AldOxase/xan_DH_MoCoBD1"/>
</dbReference>
<dbReference type="AlphaFoldDB" id="A0AAP2CKF1"/>
<dbReference type="EMBL" id="JADQAZ010000001">
    <property type="protein sequence ID" value="MBT0956077.1"/>
    <property type="molecule type" value="Genomic_DNA"/>
</dbReference>
<accession>A0AAP2CKF1</accession>
<evidence type="ECO:0000256" key="1">
    <source>
        <dbReference type="ARBA" id="ARBA00022505"/>
    </source>
</evidence>
<dbReference type="Pfam" id="PF20256">
    <property type="entry name" value="MoCoBD_2"/>
    <property type="match status" value="1"/>
</dbReference>
<dbReference type="PANTHER" id="PTHR11908">
    <property type="entry name" value="XANTHINE DEHYDROGENASE"/>
    <property type="match status" value="1"/>
</dbReference>
<gene>
    <name evidence="4" type="ORF">IV417_01645</name>
</gene>
<dbReference type="InterPro" id="IPR036856">
    <property type="entry name" value="Ald_Oxase/Xan_DH_a/b_sf"/>
</dbReference>
<sequence length="766" mass="81054">MDKFGKAQAAGRLEDNRLLTGAGRYVDDIAPAGALRAYFLRAPVAHGEITELDVSEARDVPGVAGVFTAADLAAGGVTEAMGFSVAKNRDGSRGAAPRRPLLAEGRMRFVGEPVAMVVASSMEAAKDGAEAIALDYDELPVHLALEVGGEAIHPEAPANLAFDWGKGDAAAVEAALGKAAHRLSYRISDNRVICNPMETRAAWAEMGADGRLTFCFGGQGVWDQKAHLARTLGMAPEDIRVLNPDVGGGFGTKAFDYPEYHAIAFAARALGRPVRWMAERGEGMLSDNAGRDLVTDVEMGFDADHRLVAYRVENTCNLGAYNSAHGQFIQSELFAKVYPGVYDIAVGYLGAKGIYTNTTPVDAYRGAGRPEAIYVLERAMDYAARDLGADAWALRRRNFIGADAFPYRSVAGETYDCGDFHRVLARVEEAADRGGFAARRALSEAAGFARGLGLAFYIESILGDPSETAAFEFEADGTLSLFVGTQSGGQAHETVFSRVLAERTGVPVEKINFVQGDSDRIASGGGTGGSRSGTVQATAVLGAVDKLVAAFAAFLEAPLGGAVTWDEEAGVFRAEASNQTPGMLEVAEMARAAGREDLLRHEARITLQARSFPNGAHVAEVEVDRETGVLRVDRYTIADDFGNLMNPVVVTGQVHGGVAQAIGQAVTEQVVYDADGQLLSASFMDYAMPRADDVPMIEFHSVPVPTTMNPLGMKGCGEAGTVGGLAAIANAVSDALDGRAIDMPFTPHRLWSALRDGPQEGGFEAE</sequence>
<dbReference type="Proteomes" id="UP001315686">
    <property type="component" value="Unassembled WGS sequence"/>
</dbReference>
<dbReference type="InterPro" id="IPR046867">
    <property type="entry name" value="AldOxase/xan_DH_MoCoBD2"/>
</dbReference>
<dbReference type="Pfam" id="PF01315">
    <property type="entry name" value="Ald_Xan_dh_C"/>
    <property type="match status" value="1"/>
</dbReference>
<dbReference type="RefSeq" id="WP_327792292.1">
    <property type="nucleotide sequence ID" value="NZ_JADQAZ010000001.1"/>
</dbReference>
<keyword evidence="5" id="KW-1185">Reference proteome</keyword>
<evidence type="ECO:0000313" key="5">
    <source>
        <dbReference type="Proteomes" id="UP001315686"/>
    </source>
</evidence>
<dbReference type="Pfam" id="PF02738">
    <property type="entry name" value="MoCoBD_1"/>
    <property type="match status" value="1"/>
</dbReference>
<dbReference type="Gene3D" id="3.90.1170.50">
    <property type="entry name" value="Aldehyde oxidase/xanthine dehydrogenase, a/b hammerhead"/>
    <property type="match status" value="1"/>
</dbReference>
<evidence type="ECO:0000259" key="3">
    <source>
        <dbReference type="SMART" id="SM01008"/>
    </source>
</evidence>
<keyword evidence="2" id="KW-0560">Oxidoreductase</keyword>
<dbReference type="Gene3D" id="3.30.365.10">
    <property type="entry name" value="Aldehyde oxidase/xanthine dehydrogenase, molybdopterin binding domain"/>
    <property type="match status" value="4"/>
</dbReference>
<organism evidence="4 5">
    <name type="scientific">Harenicola maris</name>
    <dbReference type="NCBI Taxonomy" id="2841044"/>
    <lineage>
        <taxon>Bacteria</taxon>
        <taxon>Pseudomonadati</taxon>
        <taxon>Pseudomonadota</taxon>
        <taxon>Alphaproteobacteria</taxon>
        <taxon>Rhodobacterales</taxon>
        <taxon>Paracoccaceae</taxon>
        <taxon>Harenicola</taxon>
    </lineage>
</organism>
<evidence type="ECO:0000313" key="4">
    <source>
        <dbReference type="EMBL" id="MBT0956077.1"/>
    </source>
</evidence>
<dbReference type="SUPFAM" id="SSF56003">
    <property type="entry name" value="Molybdenum cofactor-binding domain"/>
    <property type="match status" value="1"/>
</dbReference>
<dbReference type="SUPFAM" id="SSF54665">
    <property type="entry name" value="CO dehydrogenase molybdoprotein N-domain-like"/>
    <property type="match status" value="1"/>
</dbReference>